<evidence type="ECO:0000256" key="3">
    <source>
        <dbReference type="PROSITE-ProRule" id="PRU00169"/>
    </source>
</evidence>
<feature type="domain" description="HTH LytTR-type" evidence="5">
    <location>
        <begin position="155"/>
        <end position="261"/>
    </location>
</feature>
<dbReference type="Pfam" id="PF04397">
    <property type="entry name" value="LytTR"/>
    <property type="match status" value="1"/>
</dbReference>
<dbReference type="Pfam" id="PF00072">
    <property type="entry name" value="Response_reg"/>
    <property type="match status" value="1"/>
</dbReference>
<feature type="modified residue" description="4-aspartylphosphate" evidence="3">
    <location>
        <position position="55"/>
    </location>
</feature>
<dbReference type="PANTHER" id="PTHR37299:SF1">
    <property type="entry name" value="STAGE 0 SPORULATION PROTEIN A HOMOLOG"/>
    <property type="match status" value="1"/>
</dbReference>
<dbReference type="SMART" id="SM00448">
    <property type="entry name" value="REC"/>
    <property type="match status" value="1"/>
</dbReference>
<dbReference type="InterPro" id="IPR011006">
    <property type="entry name" value="CheY-like_superfamily"/>
</dbReference>
<evidence type="ECO:0000259" key="5">
    <source>
        <dbReference type="PROSITE" id="PS50930"/>
    </source>
</evidence>
<organism evidence="6 7">
    <name type="scientific">Pelotomaculum schinkii</name>
    <dbReference type="NCBI Taxonomy" id="78350"/>
    <lineage>
        <taxon>Bacteria</taxon>
        <taxon>Bacillati</taxon>
        <taxon>Bacillota</taxon>
        <taxon>Clostridia</taxon>
        <taxon>Eubacteriales</taxon>
        <taxon>Desulfotomaculaceae</taxon>
        <taxon>Pelotomaculum</taxon>
    </lineage>
</organism>
<dbReference type="GO" id="GO:0000156">
    <property type="term" value="F:phosphorelay response regulator activity"/>
    <property type="evidence" value="ECO:0007669"/>
    <property type="project" value="InterPro"/>
</dbReference>
<comment type="caution">
    <text evidence="6">The sequence shown here is derived from an EMBL/GenBank/DDBJ whole genome shotgun (WGS) entry which is preliminary data.</text>
</comment>
<accession>A0A4Y7RFD4</accession>
<dbReference type="InterPro" id="IPR046947">
    <property type="entry name" value="LytR-like"/>
</dbReference>
<dbReference type="SMART" id="SM00850">
    <property type="entry name" value="LytTR"/>
    <property type="match status" value="1"/>
</dbReference>
<dbReference type="AlphaFoldDB" id="A0A4Y7RFD4"/>
<dbReference type="InterPro" id="IPR007492">
    <property type="entry name" value="LytTR_DNA-bd_dom"/>
</dbReference>
<dbReference type="Gene3D" id="2.40.50.40">
    <property type="match status" value="1"/>
</dbReference>
<dbReference type="InterPro" id="IPR001789">
    <property type="entry name" value="Sig_transdc_resp-reg_receiver"/>
</dbReference>
<evidence type="ECO:0000313" key="7">
    <source>
        <dbReference type="Proteomes" id="UP000298324"/>
    </source>
</evidence>
<keyword evidence="7" id="KW-1185">Reference proteome</keyword>
<dbReference type="Gene3D" id="2.20.25.10">
    <property type="match status" value="1"/>
</dbReference>
<dbReference type="EMBL" id="QFGA01000001">
    <property type="protein sequence ID" value="TEB07516.1"/>
    <property type="molecule type" value="Genomic_DNA"/>
</dbReference>
<keyword evidence="3" id="KW-0597">Phosphoprotein</keyword>
<sequence length="261" mass="29670">MKLKALIVDDEYPARQELRHALNSTEDVEIVGEATNAQEALALIKALDYQVLFLDISMPGMSGLELGAVIQELPRRPHIVFVTAYDEYAVSAFEVNAVDYILKPFEPKRLKKAIDKVVKITQEAGVLQSAGEVRAEREAELKTGPPPNQIRIERVPAEKQGKTILVAESDIFYAFTEQDYVYIKTFNNKLFTRFTLKELEARLNPNVFFRTHRCYLVNLHKVKEIVPFFNGTYNLTVEDQETSEVPVSRAQAKKLKKILGL</sequence>
<gene>
    <name evidence="6" type="primary">yehT</name>
    <name evidence="6" type="ORF">Psch_01070</name>
</gene>
<dbReference type="RefSeq" id="WP_134219417.1">
    <property type="nucleotide sequence ID" value="NZ_QFGA01000001.1"/>
</dbReference>
<comment type="function">
    <text evidence="2">May play the central regulatory role in sporulation. It may be an element of the effector pathway responsible for the activation of sporulation genes in response to nutritional stress. Spo0A may act in concert with spo0H (a sigma factor) to control the expression of some genes that are critical to the sporulation process.</text>
</comment>
<dbReference type="CDD" id="cd17532">
    <property type="entry name" value="REC_LytTR_AlgR-like"/>
    <property type="match status" value="1"/>
</dbReference>
<evidence type="ECO:0000313" key="6">
    <source>
        <dbReference type="EMBL" id="TEB07516.1"/>
    </source>
</evidence>
<proteinExistence type="predicted"/>
<dbReference type="Gene3D" id="3.40.50.2300">
    <property type="match status" value="1"/>
</dbReference>
<reference evidence="6 7" key="1">
    <citation type="journal article" date="2018" name="Environ. Microbiol.">
        <title>Novel energy conservation strategies and behaviour of Pelotomaculum schinkii driving syntrophic propionate catabolism.</title>
        <authorList>
            <person name="Hidalgo-Ahumada C.A.P."/>
            <person name="Nobu M.K."/>
            <person name="Narihiro T."/>
            <person name="Tamaki H."/>
            <person name="Liu W.T."/>
            <person name="Kamagata Y."/>
            <person name="Stams A.J.M."/>
            <person name="Imachi H."/>
            <person name="Sousa D.Z."/>
        </authorList>
    </citation>
    <scope>NUCLEOTIDE SEQUENCE [LARGE SCALE GENOMIC DNA]</scope>
    <source>
        <strain evidence="6 7">HH</strain>
    </source>
</reference>
<name>A0A4Y7RFD4_9FIRM</name>
<protein>
    <recommendedName>
        <fullName evidence="1">Stage 0 sporulation protein A homolog</fullName>
    </recommendedName>
</protein>
<evidence type="ECO:0000259" key="4">
    <source>
        <dbReference type="PROSITE" id="PS50110"/>
    </source>
</evidence>
<dbReference type="GO" id="GO:0003677">
    <property type="term" value="F:DNA binding"/>
    <property type="evidence" value="ECO:0007669"/>
    <property type="project" value="InterPro"/>
</dbReference>
<evidence type="ECO:0000256" key="2">
    <source>
        <dbReference type="ARBA" id="ARBA00024867"/>
    </source>
</evidence>
<feature type="domain" description="Response regulatory" evidence="4">
    <location>
        <begin position="4"/>
        <end position="118"/>
    </location>
</feature>
<evidence type="ECO:0000256" key="1">
    <source>
        <dbReference type="ARBA" id="ARBA00018672"/>
    </source>
</evidence>
<dbReference type="SUPFAM" id="SSF52172">
    <property type="entry name" value="CheY-like"/>
    <property type="match status" value="1"/>
</dbReference>
<dbReference type="Proteomes" id="UP000298324">
    <property type="component" value="Unassembled WGS sequence"/>
</dbReference>
<dbReference type="PANTHER" id="PTHR37299">
    <property type="entry name" value="TRANSCRIPTIONAL REGULATOR-RELATED"/>
    <property type="match status" value="1"/>
</dbReference>
<dbReference type="FunFam" id="3.40.50.2300:FF:000051">
    <property type="entry name" value="Two-component response regulator yehT"/>
    <property type="match status" value="1"/>
</dbReference>
<dbReference type="PROSITE" id="PS50930">
    <property type="entry name" value="HTH_LYTTR"/>
    <property type="match status" value="1"/>
</dbReference>
<dbReference type="PROSITE" id="PS50110">
    <property type="entry name" value="RESPONSE_REGULATORY"/>
    <property type="match status" value="1"/>
</dbReference>